<sequence>MNTQSELVTCESPAPVANGTVNGTATMATLANGKGDVITSHRMDDVIRGGDVAEELLPVVVGLTSQRKYVPHWYLYDTRGSELYEELVHKSPTYKLWEHEYSVLKTHGDEISSKVSSPAVLVELGSGASSKTRLIIEAMLKRHGNFTFVPVDIAEEFIEDCGRQLESDYPGLTVEPFGGLYMDGVRHIAARPEAKMLLFLGSSFSNIPITEQLKMMVDIRMRLSAQDRLVLGLDMNTDREALSKAYDAQWSPWLRDNFICRLNQDFGGDMKKEKFEYNFDFVENPADEDTPSYVQLSISSIGNQRVHFEKMSLDIDFQDGEKIYLAEGPNYSCKWNLKQLRHLAEKSGFTVDAHWANNENTYCIVSFAPADTVASSA</sequence>
<gene>
    <name evidence="4" type="primary">Hypp6452</name>
    <name evidence="4" type="ORF">BLAG_LOCUS5378</name>
</gene>
<accession>A0A8J9YUL1</accession>
<organism evidence="4 5">
    <name type="scientific">Branchiostoma lanceolatum</name>
    <name type="common">Common lancelet</name>
    <name type="synonym">Amphioxus lanceolatum</name>
    <dbReference type="NCBI Taxonomy" id="7740"/>
    <lineage>
        <taxon>Eukaryota</taxon>
        <taxon>Metazoa</taxon>
        <taxon>Chordata</taxon>
        <taxon>Cephalochordata</taxon>
        <taxon>Leptocardii</taxon>
        <taxon>Amphioxiformes</taxon>
        <taxon>Branchiostomatidae</taxon>
        <taxon>Branchiostoma</taxon>
    </lineage>
</organism>
<dbReference type="OrthoDB" id="4190at2759"/>
<feature type="domain" description="Histidine-specific methyltransferase SAM-dependent" evidence="3">
    <location>
        <begin position="59"/>
        <end position="365"/>
    </location>
</feature>
<reference evidence="4" key="1">
    <citation type="submission" date="2022-01" db="EMBL/GenBank/DDBJ databases">
        <authorList>
            <person name="Braso-Vives M."/>
        </authorList>
    </citation>
    <scope>NUCLEOTIDE SEQUENCE</scope>
</reference>
<dbReference type="InterPro" id="IPR019257">
    <property type="entry name" value="MeTrfase_dom"/>
</dbReference>
<dbReference type="Pfam" id="PF10017">
    <property type="entry name" value="Methyltransf_33"/>
    <property type="match status" value="1"/>
</dbReference>
<dbReference type="PANTHER" id="PTHR43397:SF1">
    <property type="entry name" value="ERGOTHIONEINE BIOSYNTHESIS PROTEIN 1"/>
    <property type="match status" value="1"/>
</dbReference>
<evidence type="ECO:0000256" key="2">
    <source>
        <dbReference type="ARBA" id="ARBA00022679"/>
    </source>
</evidence>
<protein>
    <submittedName>
        <fullName evidence="4">Hypp6452 protein</fullName>
    </submittedName>
</protein>
<dbReference type="PANTHER" id="PTHR43397">
    <property type="entry name" value="ERGOTHIONEINE BIOSYNTHESIS PROTEIN 1"/>
    <property type="match status" value="1"/>
</dbReference>
<name>A0A8J9YUL1_BRALA</name>
<keyword evidence="2" id="KW-0808">Transferase</keyword>
<proteinExistence type="predicted"/>
<dbReference type="GO" id="GO:0008168">
    <property type="term" value="F:methyltransferase activity"/>
    <property type="evidence" value="ECO:0007669"/>
    <property type="project" value="UniProtKB-KW"/>
</dbReference>
<dbReference type="InterPro" id="IPR029063">
    <property type="entry name" value="SAM-dependent_MTases_sf"/>
</dbReference>
<keyword evidence="5" id="KW-1185">Reference proteome</keyword>
<dbReference type="PIRSF" id="PIRSF018005">
    <property type="entry name" value="UCP018005"/>
    <property type="match status" value="1"/>
</dbReference>
<evidence type="ECO:0000313" key="5">
    <source>
        <dbReference type="Proteomes" id="UP000838412"/>
    </source>
</evidence>
<dbReference type="AlphaFoldDB" id="A0A8J9YUL1"/>
<dbReference type="Gene3D" id="3.40.50.150">
    <property type="entry name" value="Vaccinia Virus protein VP39"/>
    <property type="match status" value="1"/>
</dbReference>
<dbReference type="EMBL" id="OV696697">
    <property type="protein sequence ID" value="CAH1241968.1"/>
    <property type="molecule type" value="Genomic_DNA"/>
</dbReference>
<keyword evidence="1" id="KW-0489">Methyltransferase</keyword>
<dbReference type="InterPro" id="IPR017804">
    <property type="entry name" value="MeTrfase_EgtD-like"/>
</dbReference>
<evidence type="ECO:0000259" key="3">
    <source>
        <dbReference type="Pfam" id="PF10017"/>
    </source>
</evidence>
<dbReference type="GO" id="GO:0032259">
    <property type="term" value="P:methylation"/>
    <property type="evidence" value="ECO:0007669"/>
    <property type="project" value="UniProtKB-KW"/>
</dbReference>
<dbReference type="Proteomes" id="UP000838412">
    <property type="component" value="Chromosome 12"/>
</dbReference>
<evidence type="ECO:0000313" key="4">
    <source>
        <dbReference type="EMBL" id="CAH1241968.1"/>
    </source>
</evidence>
<dbReference type="InterPro" id="IPR051128">
    <property type="entry name" value="EgtD_Methyltrsf_superfamily"/>
</dbReference>
<evidence type="ECO:0000256" key="1">
    <source>
        <dbReference type="ARBA" id="ARBA00022603"/>
    </source>
</evidence>